<protein>
    <submittedName>
        <fullName evidence="2">Uncharacterized protein</fullName>
    </submittedName>
</protein>
<evidence type="ECO:0000256" key="1">
    <source>
        <dbReference type="SAM" id="MobiDB-lite"/>
    </source>
</evidence>
<feature type="region of interest" description="Disordered" evidence="1">
    <location>
        <begin position="1"/>
        <end position="62"/>
    </location>
</feature>
<organism evidence="2 3">
    <name type="scientific">Saitozyma podzolica</name>
    <dbReference type="NCBI Taxonomy" id="1890683"/>
    <lineage>
        <taxon>Eukaryota</taxon>
        <taxon>Fungi</taxon>
        <taxon>Dikarya</taxon>
        <taxon>Basidiomycota</taxon>
        <taxon>Agaricomycotina</taxon>
        <taxon>Tremellomycetes</taxon>
        <taxon>Tremellales</taxon>
        <taxon>Trimorphomycetaceae</taxon>
        <taxon>Saitozyma</taxon>
    </lineage>
</organism>
<accession>A0A427XPP4</accession>
<comment type="caution">
    <text evidence="2">The sequence shown here is derived from an EMBL/GenBank/DDBJ whole genome shotgun (WGS) entry which is preliminary data.</text>
</comment>
<keyword evidence="3" id="KW-1185">Reference proteome</keyword>
<dbReference type="AlphaFoldDB" id="A0A427XPP4"/>
<sequence length="230" mass="24877">MGQARHHLARSRGQDPRPPTPHGSARCHSHLPADQDGIRGSGRHSRPILTPGSLPESTQLTTQHQRCQEIFTGNKEAKAVVEASSKLGRVWPTTIPFQPSLRLTDFEVAAALQQCTLAGEREAHCTNCGETKFFGHPEALASTPGTRVRLEPLGHQTSRRNVIQVFSLLGSQATGLANAEYDLTVVSLANKDARATKLPNQDTDPSQLANKYLDAQTAEPLPFAGEGPQL</sequence>
<reference evidence="2 3" key="1">
    <citation type="submission" date="2018-11" db="EMBL/GenBank/DDBJ databases">
        <title>Genome sequence of Saitozyma podzolica DSM 27192.</title>
        <authorList>
            <person name="Aliyu H."/>
            <person name="Gorte O."/>
            <person name="Ochsenreither K."/>
        </authorList>
    </citation>
    <scope>NUCLEOTIDE SEQUENCE [LARGE SCALE GENOMIC DNA]</scope>
    <source>
        <strain evidence="2 3">DSM 27192</strain>
    </source>
</reference>
<name>A0A427XPP4_9TREE</name>
<dbReference type="EMBL" id="RSCD01000032">
    <property type="protein sequence ID" value="RSH80805.1"/>
    <property type="molecule type" value="Genomic_DNA"/>
</dbReference>
<dbReference type="Proteomes" id="UP000279259">
    <property type="component" value="Unassembled WGS sequence"/>
</dbReference>
<dbReference type="OrthoDB" id="2582079at2759"/>
<gene>
    <name evidence="2" type="ORF">EHS25_006974</name>
</gene>
<evidence type="ECO:0000313" key="3">
    <source>
        <dbReference type="Proteomes" id="UP000279259"/>
    </source>
</evidence>
<proteinExistence type="predicted"/>
<feature type="compositionally biased region" description="Basic residues" evidence="1">
    <location>
        <begin position="1"/>
        <end position="10"/>
    </location>
</feature>
<evidence type="ECO:0000313" key="2">
    <source>
        <dbReference type="EMBL" id="RSH80805.1"/>
    </source>
</evidence>